<protein>
    <recommendedName>
        <fullName evidence="1">Glycosyl hydrolase family 13 catalytic domain-containing protein</fullName>
    </recommendedName>
</protein>
<dbReference type="SUPFAM" id="SSF51445">
    <property type="entry name" value="(Trans)glycosidases"/>
    <property type="match status" value="1"/>
</dbReference>
<dbReference type="Pfam" id="PF00128">
    <property type="entry name" value="Alpha-amylase"/>
    <property type="match status" value="1"/>
</dbReference>
<dbReference type="InterPro" id="IPR045857">
    <property type="entry name" value="O16G_dom_2"/>
</dbReference>
<dbReference type="Proteomes" id="UP000526033">
    <property type="component" value="Unassembled WGS sequence"/>
</dbReference>
<accession>A0A7X9DJI2</accession>
<dbReference type="PANTHER" id="PTHR10357">
    <property type="entry name" value="ALPHA-AMYLASE FAMILY MEMBER"/>
    <property type="match status" value="1"/>
</dbReference>
<dbReference type="GO" id="GO:0005975">
    <property type="term" value="P:carbohydrate metabolic process"/>
    <property type="evidence" value="ECO:0007669"/>
    <property type="project" value="InterPro"/>
</dbReference>
<dbReference type="PANTHER" id="PTHR10357:SF219">
    <property type="entry name" value="MALTOSE ALPHA-D-GLUCOSYLTRANSFERASE"/>
    <property type="match status" value="1"/>
</dbReference>
<evidence type="ECO:0000313" key="3">
    <source>
        <dbReference type="Proteomes" id="UP000526033"/>
    </source>
</evidence>
<name>A0A7X9DJI2_UNCKA</name>
<dbReference type="Gene3D" id="3.20.20.80">
    <property type="entry name" value="Glycosidases"/>
    <property type="match status" value="1"/>
</dbReference>
<organism evidence="2 3">
    <name type="scientific">candidate division WWE3 bacterium</name>
    <dbReference type="NCBI Taxonomy" id="2053526"/>
    <lineage>
        <taxon>Bacteria</taxon>
        <taxon>Katanobacteria</taxon>
    </lineage>
</organism>
<dbReference type="EMBL" id="JAAZNL010000003">
    <property type="protein sequence ID" value="NMB69626.1"/>
    <property type="molecule type" value="Genomic_DNA"/>
</dbReference>
<evidence type="ECO:0000259" key="1">
    <source>
        <dbReference type="SMART" id="SM00642"/>
    </source>
</evidence>
<dbReference type="SMART" id="SM00642">
    <property type="entry name" value="Aamy"/>
    <property type="match status" value="1"/>
</dbReference>
<dbReference type="InterPro" id="IPR006047">
    <property type="entry name" value="GH13_cat_dom"/>
</dbReference>
<reference evidence="2 3" key="1">
    <citation type="journal article" date="2020" name="Biotechnol. Biofuels">
        <title>New insights from the biogas microbiome by comprehensive genome-resolved metagenomics of nearly 1600 species originating from multiple anaerobic digesters.</title>
        <authorList>
            <person name="Campanaro S."/>
            <person name="Treu L."/>
            <person name="Rodriguez-R L.M."/>
            <person name="Kovalovszki A."/>
            <person name="Ziels R.M."/>
            <person name="Maus I."/>
            <person name="Zhu X."/>
            <person name="Kougias P.G."/>
            <person name="Basile A."/>
            <person name="Luo G."/>
            <person name="Schluter A."/>
            <person name="Konstantinidis K.T."/>
            <person name="Angelidaki I."/>
        </authorList>
    </citation>
    <scope>NUCLEOTIDE SEQUENCE [LARGE SCALE GENOMIC DNA]</scope>
    <source>
        <strain evidence="2">AS27yjCOA_165</strain>
    </source>
</reference>
<dbReference type="InterPro" id="IPR017853">
    <property type="entry name" value="GH"/>
</dbReference>
<dbReference type="AlphaFoldDB" id="A0A7X9DJI2"/>
<feature type="domain" description="Glycosyl hydrolase family 13 catalytic" evidence="1">
    <location>
        <begin position="5"/>
        <end position="406"/>
    </location>
</feature>
<gene>
    <name evidence="2" type="ORF">GYA27_00280</name>
</gene>
<comment type="caution">
    <text evidence="2">The sequence shown here is derived from an EMBL/GenBank/DDBJ whole genome shotgun (WGS) entry which is preliminary data.</text>
</comment>
<sequence>MLIYELYIDKFARNIKGLITKLDYLRDLGMNAIWLLPHYPSPMVDDGYDVTDYKGIRGELGTFEDFKKLTEISHEKGLKIIIDLPINHTSTEHKWFAEARASLDNPKRNYYLWSKSGADMLTAVNAFPNAKLTNWIYNPFTKDYYFATFYPLQPDLNWDNPQVIEEFFEILDFWIDMGVDGFRLDAVTHIIKRKHSLSVALPETHNIVNAIRKHLLSKQKDIMLIGEADLPTLHAADYFGSSRDGCTALINFEDSLNMWLNFFEKDENLIKQQQNHTSYTADKGDWIYFLGMHDAMPLYVMHADLQQRLKQKLDPENKFESKHDKRIALRIAEILNGNQEQIINLYKQLMNQNGHKIIYYGDEIGMRNSKTDEFLIDNRHEIRNDFDWNEQKRQAEDPKSLLNGLKRLFVAQRV</sequence>
<dbReference type="Gene3D" id="3.90.400.10">
    <property type="entry name" value="Oligo-1,6-glucosidase, Domain 2"/>
    <property type="match status" value="1"/>
</dbReference>
<proteinExistence type="predicted"/>
<evidence type="ECO:0000313" key="2">
    <source>
        <dbReference type="EMBL" id="NMB69626.1"/>
    </source>
</evidence>